<dbReference type="SUPFAM" id="SSF82199">
    <property type="entry name" value="SET domain"/>
    <property type="match status" value="1"/>
</dbReference>
<feature type="compositionally biased region" description="Polar residues" evidence="14">
    <location>
        <begin position="943"/>
        <end position="956"/>
    </location>
</feature>
<feature type="region of interest" description="Disordered" evidence="14">
    <location>
        <begin position="747"/>
        <end position="885"/>
    </location>
</feature>
<dbReference type="CDD" id="cd10524">
    <property type="entry name" value="SET_Suv4-20-like"/>
    <property type="match status" value="1"/>
</dbReference>
<evidence type="ECO:0000256" key="10">
    <source>
        <dbReference type="ARBA" id="ARBA00023242"/>
    </source>
</evidence>
<dbReference type="PANTHER" id="PTHR12977:SF4">
    <property type="entry name" value="HISTONE-LYSINE N-METHYLTRANSFERASE KMT5B"/>
    <property type="match status" value="1"/>
</dbReference>
<sequence>MTSTLTWFELAEFDDFLTASVVDPIYYWATIRKAYHQTNFKADKTLSTKEALALIRNHLVFPTGEEATLATAKRLNFLMEDFMKMGKVRNFLRRYPEESKIREFNRHAKRYFQLFQKDCGFDVCTTDRYLSKSGNLEACVIAKRVYEPNEEIKYLFGCLAQLDEEEINNFDQNDFSIINISSKNTPCLMLGPTRFVNHDCNGNAKFWSNKSGMTIVSVRRILVGEEITVTYAANYFGKKNKDCLCATCERDGLGGFAPKQDNAEQPQIVEDGSADENDKKVIEDVLSDEENKEDQKNRFSTPESDMADGTMYELVSSGSDSEGELLSDDESDIECIDDPTGVSDLLQVPISSSTADSDGQKEGSRTGDLGSSTKSNGGNFSSIVNRGGDTSKEKSSAPPESATYDAGEKSKGKKGSVYGGRLRPRNKVNKKKKVLQTIDLFRIDDSPDSFKTNLQTSKDSYASNFSEFSQRKIFKTFQRLYNKRYYDAKFQSEHDIYDCQNCGCYFEYDPSTFEAMNYEIHPSMHAANGDANKSSINNLYCPKCLRHFKIFKLAWPLTKVDLTISNRMESIRQFLTFWPAKRKPVDLIPESNKHRKLDGDGNLEVEDKVKVDELDPPSSNGDKNAGKVSYRYYKGKLVEISGENNVKDPERLKLGSVTSVLSDIKDLKLTLKTNSPNSGTNLKSDIPLKVHRLRESYIKKLNEEWIVLFQAYEAFVKEQIAELIEKNPHILKTSFFKNSKQVSAGSWRSSMTPVFKNSSRSGSNLALRTQEKGPKLKPRSLPSTSTKATRRKASVADIANHIKSRATRQREKTNTTSKRGKYVSDSDDALQDVALGDHGTTEISSRLRDNSRRPVKGDQSSYFKKPRLDKSNSTSSASKTAKNQKVSMRDLILKYKKNGVEENQVKYYRSKSERISQSSQSSSERTKAKQPTSKLFAPKETKQPNAVKSLASNLGSSYYEKYQSKPKPKPNMPMSAPMPTVRSGPILDPRKRRRPIAQEPRTVGEPEKKTRSSPRDYKKITSETSRPKSNSDKSLVKKTNNNGLFVEDGIAGDSDESEIVEYGTSASVAADGYESSSDENGKYNVSMKKIDDLQIAGKAFEYFEID</sequence>
<gene>
    <name evidence="16" type="ORF">DASC09_061190</name>
</gene>
<feature type="region of interest" description="Disordered" evidence="14">
    <location>
        <begin position="910"/>
        <end position="1042"/>
    </location>
</feature>
<dbReference type="EMBL" id="BTFZ01000020">
    <property type="protein sequence ID" value="GMM38780.1"/>
    <property type="molecule type" value="Genomic_DNA"/>
</dbReference>
<dbReference type="InterPro" id="IPR041938">
    <property type="entry name" value="Hist-Lys_N-MTase_N"/>
</dbReference>
<evidence type="ECO:0000256" key="13">
    <source>
        <dbReference type="ARBA" id="ARBA00048081"/>
    </source>
</evidence>
<dbReference type="RefSeq" id="XP_064855775.1">
    <property type="nucleotide sequence ID" value="XM_064999703.1"/>
</dbReference>
<dbReference type="GO" id="GO:0140943">
    <property type="term" value="F:histone H4K20 trimethyltransferase activity"/>
    <property type="evidence" value="ECO:0007669"/>
    <property type="project" value="UniProtKB-EC"/>
</dbReference>
<dbReference type="EC" id="2.1.1.372" evidence="11"/>
<dbReference type="GO" id="GO:0005634">
    <property type="term" value="C:nucleus"/>
    <property type="evidence" value="ECO:0007669"/>
    <property type="project" value="UniProtKB-SubCell"/>
</dbReference>
<keyword evidence="5" id="KW-0158">Chromosome</keyword>
<dbReference type="Gene3D" id="1.10.10.1700">
    <property type="entry name" value="Histone-lysine N-methyltransferase"/>
    <property type="match status" value="1"/>
</dbReference>
<dbReference type="GO" id="GO:0032259">
    <property type="term" value="P:methylation"/>
    <property type="evidence" value="ECO:0007669"/>
    <property type="project" value="UniProtKB-KW"/>
</dbReference>
<feature type="compositionally biased region" description="Basic and acidic residues" evidence="14">
    <location>
        <begin position="1002"/>
        <end position="1035"/>
    </location>
</feature>
<evidence type="ECO:0000313" key="17">
    <source>
        <dbReference type="Proteomes" id="UP001360560"/>
    </source>
</evidence>
<dbReference type="Pfam" id="PF00856">
    <property type="entry name" value="SET"/>
    <property type="match status" value="1"/>
</dbReference>
<evidence type="ECO:0000256" key="5">
    <source>
        <dbReference type="ARBA" id="ARBA00022454"/>
    </source>
</evidence>
<evidence type="ECO:0000256" key="11">
    <source>
        <dbReference type="ARBA" id="ARBA00024057"/>
    </source>
</evidence>
<feature type="compositionally biased region" description="Basic and acidic residues" evidence="14">
    <location>
        <begin position="845"/>
        <end position="856"/>
    </location>
</feature>
<keyword evidence="9" id="KW-0156">Chromatin regulator</keyword>
<feature type="compositionally biased region" description="Acidic residues" evidence="14">
    <location>
        <begin position="321"/>
        <end position="337"/>
    </location>
</feature>
<dbReference type="PANTHER" id="PTHR12977">
    <property type="entry name" value="SUPPRESSOR OF VARIEGATION 4-20-RELATED"/>
    <property type="match status" value="1"/>
</dbReference>
<dbReference type="GO" id="GO:0005694">
    <property type="term" value="C:chromosome"/>
    <property type="evidence" value="ECO:0007669"/>
    <property type="project" value="UniProtKB-SubCell"/>
</dbReference>
<comment type="subcellular location">
    <subcellularLocation>
        <location evidence="2">Chromosome</location>
    </subcellularLocation>
    <subcellularLocation>
        <location evidence="1">Nucleus</location>
    </subcellularLocation>
</comment>
<name>A0AAV5QXE6_9ASCO</name>
<dbReference type="InterPro" id="IPR039977">
    <property type="entry name" value="Suv4-20/Set9"/>
</dbReference>
<proteinExistence type="predicted"/>
<keyword evidence="17" id="KW-1185">Reference proteome</keyword>
<organism evidence="16 17">
    <name type="scientific">Saccharomycopsis crataegensis</name>
    <dbReference type="NCBI Taxonomy" id="43959"/>
    <lineage>
        <taxon>Eukaryota</taxon>
        <taxon>Fungi</taxon>
        <taxon>Dikarya</taxon>
        <taxon>Ascomycota</taxon>
        <taxon>Saccharomycotina</taxon>
        <taxon>Saccharomycetes</taxon>
        <taxon>Saccharomycopsidaceae</taxon>
        <taxon>Saccharomycopsis</taxon>
    </lineage>
</organism>
<evidence type="ECO:0000256" key="9">
    <source>
        <dbReference type="ARBA" id="ARBA00022853"/>
    </source>
</evidence>
<evidence type="ECO:0000256" key="7">
    <source>
        <dbReference type="ARBA" id="ARBA00022679"/>
    </source>
</evidence>
<feature type="compositionally biased region" description="Polar residues" evidence="14">
    <location>
        <begin position="369"/>
        <end position="384"/>
    </location>
</feature>
<keyword evidence="6" id="KW-0489">Methyltransferase</keyword>
<feature type="compositionally biased region" description="Low complexity" evidence="14">
    <location>
        <begin position="871"/>
        <end position="883"/>
    </location>
</feature>
<evidence type="ECO:0000256" key="14">
    <source>
        <dbReference type="SAM" id="MobiDB-lite"/>
    </source>
</evidence>
<keyword evidence="10" id="KW-0539">Nucleus</keyword>
<evidence type="ECO:0000256" key="12">
    <source>
        <dbReference type="ARBA" id="ARBA00030653"/>
    </source>
</evidence>
<evidence type="ECO:0000256" key="3">
    <source>
        <dbReference type="ARBA" id="ARBA00014232"/>
    </source>
</evidence>
<dbReference type="InterPro" id="IPR046341">
    <property type="entry name" value="SET_dom_sf"/>
</dbReference>
<evidence type="ECO:0000256" key="6">
    <source>
        <dbReference type="ARBA" id="ARBA00022603"/>
    </source>
</evidence>
<feature type="domain" description="SET" evidence="15">
    <location>
        <begin position="119"/>
        <end position="232"/>
    </location>
</feature>
<dbReference type="Proteomes" id="UP001360560">
    <property type="component" value="Unassembled WGS sequence"/>
</dbReference>
<feature type="compositionally biased region" description="Polar residues" evidence="14">
    <location>
        <begin position="747"/>
        <end position="767"/>
    </location>
</feature>
<evidence type="ECO:0000259" key="15">
    <source>
        <dbReference type="PROSITE" id="PS50280"/>
    </source>
</evidence>
<feature type="region of interest" description="Disordered" evidence="14">
    <location>
        <begin position="256"/>
        <end position="426"/>
    </location>
</feature>
<evidence type="ECO:0000256" key="2">
    <source>
        <dbReference type="ARBA" id="ARBA00004286"/>
    </source>
</evidence>
<dbReference type="Gene3D" id="2.170.270.10">
    <property type="entry name" value="SET domain"/>
    <property type="match status" value="1"/>
</dbReference>
<dbReference type="GeneID" id="90076768"/>
<reference evidence="16 17" key="1">
    <citation type="journal article" date="2023" name="Elife">
        <title>Identification of key yeast species and microbe-microbe interactions impacting larval growth of Drosophila in the wild.</title>
        <authorList>
            <person name="Mure A."/>
            <person name="Sugiura Y."/>
            <person name="Maeda R."/>
            <person name="Honda K."/>
            <person name="Sakurai N."/>
            <person name="Takahashi Y."/>
            <person name="Watada M."/>
            <person name="Katoh T."/>
            <person name="Gotoh A."/>
            <person name="Gotoh Y."/>
            <person name="Taniguchi I."/>
            <person name="Nakamura K."/>
            <person name="Hayashi T."/>
            <person name="Katayama T."/>
            <person name="Uemura T."/>
            <person name="Hattori Y."/>
        </authorList>
    </citation>
    <scope>NUCLEOTIDE SEQUENCE [LARGE SCALE GENOMIC DNA]</scope>
    <source>
        <strain evidence="16 17">SC-9</strain>
    </source>
</reference>
<comment type="catalytic activity">
    <reaction evidence="13">
        <text>L-lysyl(20)-[histone H4] + 3 S-adenosyl-L-methionine = N(6),N(6),N(6)-trimethyl-L-lysyl(20)-[histone H4] + 3 S-adenosyl-L-homocysteine + 3 H(+)</text>
        <dbReference type="Rhea" id="RHEA:64456"/>
        <dbReference type="Rhea" id="RHEA-COMP:15554"/>
        <dbReference type="Rhea" id="RHEA-COMP:15998"/>
        <dbReference type="ChEBI" id="CHEBI:15378"/>
        <dbReference type="ChEBI" id="CHEBI:29969"/>
        <dbReference type="ChEBI" id="CHEBI:57856"/>
        <dbReference type="ChEBI" id="CHEBI:59789"/>
        <dbReference type="ChEBI" id="CHEBI:61961"/>
        <dbReference type="EC" id="2.1.1.372"/>
    </reaction>
</comment>
<accession>A0AAV5QXE6</accession>
<keyword evidence="7" id="KW-0808">Transferase</keyword>
<protein>
    <recommendedName>
        <fullName evidence="4">Histone-lysine N-methyltransferase SET9</fullName>
        <ecNumber evidence="11">2.1.1.372</ecNumber>
    </recommendedName>
    <alternativeName>
        <fullName evidence="3">Histone-lysine N-methyltransferase set9</fullName>
    </alternativeName>
    <alternativeName>
        <fullName evidence="12">SET domain protein 9</fullName>
    </alternativeName>
</protein>
<dbReference type="PROSITE" id="PS50280">
    <property type="entry name" value="SET"/>
    <property type="match status" value="1"/>
</dbReference>
<dbReference type="AlphaFoldDB" id="A0AAV5QXE6"/>
<evidence type="ECO:0000313" key="16">
    <source>
        <dbReference type="EMBL" id="GMM38780.1"/>
    </source>
</evidence>
<dbReference type="InterPro" id="IPR001214">
    <property type="entry name" value="SET_dom"/>
</dbReference>
<evidence type="ECO:0000256" key="4">
    <source>
        <dbReference type="ARBA" id="ARBA00015413"/>
    </source>
</evidence>
<evidence type="ECO:0000256" key="1">
    <source>
        <dbReference type="ARBA" id="ARBA00004123"/>
    </source>
</evidence>
<comment type="caution">
    <text evidence="16">The sequence shown here is derived from an EMBL/GenBank/DDBJ whole genome shotgun (WGS) entry which is preliminary data.</text>
</comment>
<evidence type="ECO:0000256" key="8">
    <source>
        <dbReference type="ARBA" id="ARBA00022691"/>
    </source>
</evidence>
<dbReference type="PROSITE" id="PS51567">
    <property type="entry name" value="SAM_MT43_SUVAR420_1"/>
    <property type="match status" value="1"/>
</dbReference>
<keyword evidence="8" id="KW-0949">S-adenosyl-L-methionine</keyword>
<dbReference type="InterPro" id="IPR025783">
    <property type="entry name" value="Set9_fungi"/>
</dbReference>